<dbReference type="InterPro" id="IPR035971">
    <property type="entry name" value="CBD_sf"/>
</dbReference>
<dbReference type="GO" id="GO:0005576">
    <property type="term" value="C:extracellular region"/>
    <property type="evidence" value="ECO:0007669"/>
    <property type="project" value="UniProtKB-SubCell"/>
</dbReference>
<dbReference type="InterPro" id="IPR000254">
    <property type="entry name" value="CBD"/>
</dbReference>
<dbReference type="SMART" id="SM00236">
    <property type="entry name" value="fCBD"/>
    <property type="match status" value="1"/>
</dbReference>
<evidence type="ECO:0000256" key="6">
    <source>
        <dbReference type="ARBA" id="ARBA00022729"/>
    </source>
</evidence>
<dbReference type="Pfam" id="PF00734">
    <property type="entry name" value="CBM_1"/>
    <property type="match status" value="1"/>
</dbReference>
<dbReference type="InterPro" id="IPR017853">
    <property type="entry name" value="GH"/>
</dbReference>
<dbReference type="PANTHER" id="PTHR31451">
    <property type="match status" value="1"/>
</dbReference>
<evidence type="ECO:0000256" key="7">
    <source>
        <dbReference type="ARBA" id="ARBA00022801"/>
    </source>
</evidence>
<dbReference type="PANTHER" id="PTHR31451:SF39">
    <property type="entry name" value="MANNAN ENDO-1,4-BETA-MANNOSIDASE 1"/>
    <property type="match status" value="1"/>
</dbReference>
<dbReference type="SUPFAM" id="SSF57180">
    <property type="entry name" value="Cellulose-binding domain"/>
    <property type="match status" value="1"/>
</dbReference>
<dbReference type="SUPFAM" id="SSF51445">
    <property type="entry name" value="(Trans)glycosidases"/>
    <property type="match status" value="1"/>
</dbReference>
<organism evidence="11 12">
    <name type="scientific">Oleoguttula mirabilis</name>
    <dbReference type="NCBI Taxonomy" id="1507867"/>
    <lineage>
        <taxon>Eukaryota</taxon>
        <taxon>Fungi</taxon>
        <taxon>Dikarya</taxon>
        <taxon>Ascomycota</taxon>
        <taxon>Pezizomycotina</taxon>
        <taxon>Dothideomycetes</taxon>
        <taxon>Dothideomycetidae</taxon>
        <taxon>Mycosphaerellales</taxon>
        <taxon>Teratosphaeriaceae</taxon>
        <taxon>Oleoguttula</taxon>
    </lineage>
</organism>
<keyword evidence="8" id="KW-0326">Glycosidase</keyword>
<dbReference type="GO" id="GO:0046355">
    <property type="term" value="P:mannan catabolic process"/>
    <property type="evidence" value="ECO:0007669"/>
    <property type="project" value="UniProtKB-ARBA"/>
</dbReference>
<feature type="signal peptide" evidence="9">
    <location>
        <begin position="1"/>
        <end position="19"/>
    </location>
</feature>
<dbReference type="Pfam" id="PF26410">
    <property type="entry name" value="GH5_mannosidase"/>
    <property type="match status" value="1"/>
</dbReference>
<gene>
    <name evidence="11" type="ORF">LTR36_010799</name>
</gene>
<dbReference type="EC" id="3.2.1.78" evidence="4"/>
<dbReference type="EMBL" id="JAVFHQ010000009">
    <property type="protein sequence ID" value="KAK4548079.1"/>
    <property type="molecule type" value="Genomic_DNA"/>
</dbReference>
<feature type="domain" description="CBM1" evidence="10">
    <location>
        <begin position="21"/>
        <end position="57"/>
    </location>
</feature>
<keyword evidence="5" id="KW-0964">Secreted</keyword>
<dbReference type="InterPro" id="IPR045053">
    <property type="entry name" value="MAN-like"/>
</dbReference>
<evidence type="ECO:0000313" key="12">
    <source>
        <dbReference type="Proteomes" id="UP001324427"/>
    </source>
</evidence>
<keyword evidence="7" id="KW-0378">Hydrolase</keyword>
<dbReference type="PROSITE" id="PS00659">
    <property type="entry name" value="GLYCOSYL_HYDROL_F5"/>
    <property type="match status" value="1"/>
</dbReference>
<dbReference type="GO" id="GO:0016985">
    <property type="term" value="F:mannan endo-1,4-beta-mannosidase activity"/>
    <property type="evidence" value="ECO:0007669"/>
    <property type="project" value="UniProtKB-EC"/>
</dbReference>
<proteinExistence type="inferred from homology"/>
<evidence type="ECO:0000259" key="10">
    <source>
        <dbReference type="PROSITE" id="PS51164"/>
    </source>
</evidence>
<evidence type="ECO:0000256" key="2">
    <source>
        <dbReference type="ARBA" id="ARBA00004613"/>
    </source>
</evidence>
<feature type="chain" id="PRO_5043776551" description="mannan endo-1,4-beta-mannosidase" evidence="9">
    <location>
        <begin position="20"/>
        <end position="538"/>
    </location>
</feature>
<comment type="similarity">
    <text evidence="3">Belongs to the glycosyl hydrolase 5 (cellulase A) family.</text>
</comment>
<dbReference type="PROSITE" id="PS00562">
    <property type="entry name" value="CBM1_1"/>
    <property type="match status" value="1"/>
</dbReference>
<dbReference type="Proteomes" id="UP001324427">
    <property type="component" value="Unassembled WGS sequence"/>
</dbReference>
<dbReference type="AlphaFoldDB" id="A0AAV9JRK0"/>
<evidence type="ECO:0000256" key="5">
    <source>
        <dbReference type="ARBA" id="ARBA00022525"/>
    </source>
</evidence>
<evidence type="ECO:0000256" key="1">
    <source>
        <dbReference type="ARBA" id="ARBA00001678"/>
    </source>
</evidence>
<dbReference type="InterPro" id="IPR018087">
    <property type="entry name" value="Glyco_hydro_5_CS"/>
</dbReference>
<accession>A0AAV9JRK0</accession>
<evidence type="ECO:0000256" key="3">
    <source>
        <dbReference type="ARBA" id="ARBA00005641"/>
    </source>
</evidence>
<reference evidence="11 12" key="1">
    <citation type="submission" date="2021-11" db="EMBL/GenBank/DDBJ databases">
        <title>Black yeast isolated from Biological Soil Crust.</title>
        <authorList>
            <person name="Kurbessoian T."/>
        </authorList>
    </citation>
    <scope>NUCLEOTIDE SEQUENCE [LARGE SCALE GENOMIC DNA]</scope>
    <source>
        <strain evidence="11 12">CCFEE 5522</strain>
    </source>
</reference>
<evidence type="ECO:0000256" key="9">
    <source>
        <dbReference type="SAM" id="SignalP"/>
    </source>
</evidence>
<sequence length="538" mass="56108">MKSSFTFAALAVALPLVSAQTQAAAYGQCGGTGYTGATACVSGFQCHVYNDYYSQCILGSASSTTSSCKTQITVSSAAKSSSAAANATSVATASSSVSAAAYGSITLTYSVSSAEDTSTAVKVESTSLPASSSSGAITESSQASSSSAQTTLQTKVATTSVKVATTTAAATSTLATSSAVATSTASAASTGSYPSASGSKFVIDGETGYFPGTNSYWIGFLTNDSDVDLVMQHLKESGLKILRVWGFNDVTSTPSSGTVYFQSFAGTEPTINTGADGLARLDYVVKSAEAHGIKLIINFVNNWTDYGGMAAYFTYAGITDNTQWYNNTKAQTQYQKYINAVVTRYPSSSAILGWELANEPRCTGCDLSIMTTWITDTAKYIKSIDPNRMVTTGEEGFGLTTGDDGTYPYTTGAGGYNFATNCAIADIDFCTYHLYPESWDVTPTQGWGNDWITNHAKACTAAGKPCLLEEFGASDNCTVESSWQATALSATGTGGDLFWQYGDTLSSGESSQDGNTVYYGSDLYTCLVTNHVTAIDAQ</sequence>
<keyword evidence="12" id="KW-1185">Reference proteome</keyword>
<evidence type="ECO:0000256" key="8">
    <source>
        <dbReference type="ARBA" id="ARBA00023295"/>
    </source>
</evidence>
<evidence type="ECO:0000256" key="4">
    <source>
        <dbReference type="ARBA" id="ARBA00012706"/>
    </source>
</evidence>
<dbReference type="GO" id="GO:0030248">
    <property type="term" value="F:cellulose binding"/>
    <property type="evidence" value="ECO:0007669"/>
    <property type="project" value="InterPro"/>
</dbReference>
<comment type="caution">
    <text evidence="11">The sequence shown here is derived from an EMBL/GenBank/DDBJ whole genome shotgun (WGS) entry which is preliminary data.</text>
</comment>
<dbReference type="Gene3D" id="3.20.20.80">
    <property type="entry name" value="Glycosidases"/>
    <property type="match status" value="1"/>
</dbReference>
<evidence type="ECO:0000313" key="11">
    <source>
        <dbReference type="EMBL" id="KAK4548079.1"/>
    </source>
</evidence>
<comment type="catalytic activity">
    <reaction evidence="1">
        <text>Random hydrolysis of (1-&gt;4)-beta-D-mannosidic linkages in mannans, galactomannans and glucomannans.</text>
        <dbReference type="EC" id="3.2.1.78"/>
    </reaction>
</comment>
<keyword evidence="6 9" id="KW-0732">Signal</keyword>
<comment type="subcellular location">
    <subcellularLocation>
        <location evidence="2">Secreted</location>
    </subcellularLocation>
</comment>
<dbReference type="PROSITE" id="PS51164">
    <property type="entry name" value="CBM1_2"/>
    <property type="match status" value="1"/>
</dbReference>
<dbReference type="FunFam" id="3.20.20.80:FF:000076">
    <property type="entry name" value="Mannan endo-1,4-beta-mannosidase A"/>
    <property type="match status" value="1"/>
</dbReference>
<dbReference type="InterPro" id="IPR001547">
    <property type="entry name" value="Glyco_hydro_5"/>
</dbReference>
<protein>
    <recommendedName>
        <fullName evidence="4">mannan endo-1,4-beta-mannosidase</fullName>
        <ecNumber evidence="4">3.2.1.78</ecNumber>
    </recommendedName>
</protein>
<name>A0AAV9JRK0_9PEZI</name>